<dbReference type="EMBL" id="CM016556">
    <property type="protein sequence ID" value="TKW13906.1"/>
    <property type="molecule type" value="Genomic_DNA"/>
</dbReference>
<name>A0A4V6Y8B1_SETVI</name>
<organism evidence="2 3">
    <name type="scientific">Setaria viridis</name>
    <name type="common">Green bristlegrass</name>
    <name type="synonym">Setaria italica subsp. viridis</name>
    <dbReference type="NCBI Taxonomy" id="4556"/>
    <lineage>
        <taxon>Eukaryota</taxon>
        <taxon>Viridiplantae</taxon>
        <taxon>Streptophyta</taxon>
        <taxon>Embryophyta</taxon>
        <taxon>Tracheophyta</taxon>
        <taxon>Spermatophyta</taxon>
        <taxon>Magnoliopsida</taxon>
        <taxon>Liliopsida</taxon>
        <taxon>Poales</taxon>
        <taxon>Poaceae</taxon>
        <taxon>PACMAD clade</taxon>
        <taxon>Panicoideae</taxon>
        <taxon>Panicodae</taxon>
        <taxon>Paniceae</taxon>
        <taxon>Cenchrinae</taxon>
        <taxon>Setaria</taxon>
    </lineage>
</organism>
<dbReference type="Proteomes" id="UP000298652">
    <property type="component" value="Chromosome 5"/>
</dbReference>
<evidence type="ECO:0000313" key="3">
    <source>
        <dbReference type="Proteomes" id="UP000298652"/>
    </source>
</evidence>
<evidence type="ECO:0000256" key="1">
    <source>
        <dbReference type="SAM" id="MobiDB-lite"/>
    </source>
</evidence>
<proteinExistence type="predicted"/>
<sequence length="140" mass="14411">MVGELHEEQPNCAASHGRTPSSLTCAPPCAIQPFPPPLLHLPQLLEGEAGGGARGGEEEAVDSGLAAADSPSSASIEAVRRRFFFLPSDSSSSRAGDGGAESGGVREQSGGGSSRGRRRVGEGRTERGRGEDKMDLQISP</sequence>
<feature type="region of interest" description="Disordered" evidence="1">
    <location>
        <begin position="1"/>
        <end position="74"/>
    </location>
</feature>
<accession>A0A4V6Y8B1</accession>
<dbReference type="Gramene" id="TKW13906">
    <property type="protein sequence ID" value="TKW13906"/>
    <property type="gene ID" value="SEVIR_5G131650v2"/>
</dbReference>
<feature type="compositionally biased region" description="Basic and acidic residues" evidence="1">
    <location>
        <begin position="119"/>
        <end position="140"/>
    </location>
</feature>
<feature type="region of interest" description="Disordered" evidence="1">
    <location>
        <begin position="86"/>
        <end position="140"/>
    </location>
</feature>
<protein>
    <submittedName>
        <fullName evidence="2">Uncharacterized protein</fullName>
    </submittedName>
</protein>
<gene>
    <name evidence="2" type="ORF">SEVIR_5G131650v2</name>
</gene>
<evidence type="ECO:0000313" key="2">
    <source>
        <dbReference type="EMBL" id="TKW13906.1"/>
    </source>
</evidence>
<keyword evidence="3" id="KW-1185">Reference proteome</keyword>
<dbReference type="AlphaFoldDB" id="A0A4V6Y8B1"/>
<reference evidence="2" key="1">
    <citation type="submission" date="2019-03" db="EMBL/GenBank/DDBJ databases">
        <title>WGS assembly of Setaria viridis.</title>
        <authorList>
            <person name="Huang P."/>
            <person name="Jenkins J."/>
            <person name="Grimwood J."/>
            <person name="Barry K."/>
            <person name="Healey A."/>
            <person name="Mamidi S."/>
            <person name="Sreedasyam A."/>
            <person name="Shu S."/>
            <person name="Feldman M."/>
            <person name="Wu J."/>
            <person name="Yu Y."/>
            <person name="Chen C."/>
            <person name="Johnson J."/>
            <person name="Rokhsar D."/>
            <person name="Baxter I."/>
            <person name="Schmutz J."/>
            <person name="Brutnell T."/>
            <person name="Kellogg E."/>
        </authorList>
    </citation>
    <scope>NUCLEOTIDE SEQUENCE [LARGE SCALE GENOMIC DNA]</scope>
</reference>